<accession>G5HQH6</accession>
<organism evidence="1 2">
    <name type="scientific">[Clostridium] citroniae WAL-17108</name>
    <dbReference type="NCBI Taxonomy" id="742733"/>
    <lineage>
        <taxon>Bacteria</taxon>
        <taxon>Bacillati</taxon>
        <taxon>Bacillota</taxon>
        <taxon>Clostridia</taxon>
        <taxon>Lachnospirales</taxon>
        <taxon>Lachnospiraceae</taxon>
        <taxon>Enterocloster</taxon>
    </lineage>
</organism>
<name>G5HQH6_9FIRM</name>
<dbReference type="AlphaFoldDB" id="G5HQH6"/>
<sequence>MCQLKLSPECILDKSSKVIVNELLKGSYIIIADLHPDLLLQNVLHWNKKRKAFEIFTLFEEANKEQYNLRFEHAICFCNKDRTREKLVEMIELSLPECDLLIMDKYNSLDTKNIYGKSGNVYRNVGLE</sequence>
<dbReference type="HOGENOM" id="CLU_1978649_0_0_9"/>
<protein>
    <submittedName>
        <fullName evidence="1">Uncharacterized protein</fullName>
    </submittedName>
</protein>
<reference evidence="1 2" key="1">
    <citation type="submission" date="2011-08" db="EMBL/GenBank/DDBJ databases">
        <title>The Genome Sequence of Clostridium citroniae WAL-17108.</title>
        <authorList>
            <consortium name="The Broad Institute Genome Sequencing Platform"/>
            <person name="Earl A."/>
            <person name="Ward D."/>
            <person name="Feldgarden M."/>
            <person name="Gevers D."/>
            <person name="Finegold S.M."/>
            <person name="Summanen P.H."/>
            <person name="Molitoris D.R."/>
            <person name="Vaisanen M.L."/>
            <person name="Daigneault M."/>
            <person name="Allen-Vercoe E."/>
            <person name="Young S.K."/>
            <person name="Zeng Q."/>
            <person name="Gargeya S."/>
            <person name="Fitzgerald M."/>
            <person name="Haas B."/>
            <person name="Abouelleil A."/>
            <person name="Alvarado L."/>
            <person name="Arachchi H.M."/>
            <person name="Berlin A."/>
            <person name="Brown A."/>
            <person name="Chapman S.B."/>
            <person name="Chen Z."/>
            <person name="Dunbar C."/>
            <person name="Freedman E."/>
            <person name="Gearin G."/>
            <person name="Gellesch M."/>
            <person name="Goldberg J."/>
            <person name="Griggs A."/>
            <person name="Gujja S."/>
            <person name="Heiman D."/>
            <person name="Howarth C."/>
            <person name="Larson L."/>
            <person name="Lui A."/>
            <person name="MacDonald P.J.P."/>
            <person name="Montmayeur A."/>
            <person name="Murphy C."/>
            <person name="Neiman D."/>
            <person name="Pearson M."/>
            <person name="Priest M."/>
            <person name="Roberts A."/>
            <person name="Saif S."/>
            <person name="Shea T."/>
            <person name="Shenoy N."/>
            <person name="Sisk P."/>
            <person name="Stolte C."/>
            <person name="Sykes S."/>
            <person name="Wortman J."/>
            <person name="Nusbaum C."/>
            <person name="Birren B."/>
        </authorList>
    </citation>
    <scope>NUCLEOTIDE SEQUENCE [LARGE SCALE GENOMIC DNA]</scope>
    <source>
        <strain evidence="1 2">WAL-17108</strain>
    </source>
</reference>
<evidence type="ECO:0000313" key="2">
    <source>
        <dbReference type="Proteomes" id="UP000003763"/>
    </source>
</evidence>
<gene>
    <name evidence="1" type="ORF">HMPREF9469_04838</name>
</gene>
<dbReference type="Proteomes" id="UP000003763">
    <property type="component" value="Unassembled WGS sequence"/>
</dbReference>
<proteinExistence type="predicted"/>
<dbReference type="EMBL" id="ADLJ01000044">
    <property type="protein sequence ID" value="EHE96302.1"/>
    <property type="molecule type" value="Genomic_DNA"/>
</dbReference>
<evidence type="ECO:0000313" key="1">
    <source>
        <dbReference type="EMBL" id="EHE96302.1"/>
    </source>
</evidence>
<comment type="caution">
    <text evidence="1">The sequence shown here is derived from an EMBL/GenBank/DDBJ whole genome shotgun (WGS) entry which is preliminary data.</text>
</comment>
<dbReference type="RefSeq" id="WP_007868195.1">
    <property type="nucleotide sequence ID" value="NZ_JH376428.1"/>
</dbReference>